<sequence length="136" mass="15455">MYIISESDNLLERLRLLIQSSPLGDNQPSVPGDSAASINGNKNDKNAAVFIAASIDERNLCGPGEHYIILVGREWDKKVQEAIMDVSRHIMSMDNNGRILVIKKDSNNDDQKELQNLIETAHEDWRSEWTFQFEKV</sequence>
<organism evidence="1 2">
    <name type="scientific">Panagrolaimus sp. ES5</name>
    <dbReference type="NCBI Taxonomy" id="591445"/>
    <lineage>
        <taxon>Eukaryota</taxon>
        <taxon>Metazoa</taxon>
        <taxon>Ecdysozoa</taxon>
        <taxon>Nematoda</taxon>
        <taxon>Chromadorea</taxon>
        <taxon>Rhabditida</taxon>
        <taxon>Tylenchina</taxon>
        <taxon>Panagrolaimomorpha</taxon>
        <taxon>Panagrolaimoidea</taxon>
        <taxon>Panagrolaimidae</taxon>
        <taxon>Panagrolaimus</taxon>
    </lineage>
</organism>
<evidence type="ECO:0000313" key="1">
    <source>
        <dbReference type="Proteomes" id="UP000887579"/>
    </source>
</evidence>
<protein>
    <submittedName>
        <fullName evidence="2">Uncharacterized protein</fullName>
    </submittedName>
</protein>
<dbReference type="WBParaSite" id="ES5_v2.g5696.t1">
    <property type="protein sequence ID" value="ES5_v2.g5696.t1"/>
    <property type="gene ID" value="ES5_v2.g5696"/>
</dbReference>
<proteinExistence type="predicted"/>
<evidence type="ECO:0000313" key="2">
    <source>
        <dbReference type="WBParaSite" id="ES5_v2.g5696.t1"/>
    </source>
</evidence>
<dbReference type="Proteomes" id="UP000887579">
    <property type="component" value="Unplaced"/>
</dbReference>
<reference evidence="2" key="1">
    <citation type="submission" date="2022-11" db="UniProtKB">
        <authorList>
            <consortium name="WormBaseParasite"/>
        </authorList>
    </citation>
    <scope>IDENTIFICATION</scope>
</reference>
<accession>A0AC34GP24</accession>
<name>A0AC34GP24_9BILA</name>